<gene>
    <name evidence="1" type="ORF">K5V21_09875</name>
</gene>
<organism evidence="1 2">
    <name type="scientific">Clostridium sardiniense</name>
    <name type="common">Clostridium absonum</name>
    <dbReference type="NCBI Taxonomy" id="29369"/>
    <lineage>
        <taxon>Bacteria</taxon>
        <taxon>Bacillati</taxon>
        <taxon>Bacillota</taxon>
        <taxon>Clostridia</taxon>
        <taxon>Eubacteriales</taxon>
        <taxon>Clostridiaceae</taxon>
        <taxon>Clostridium</taxon>
    </lineage>
</organism>
<sequence length="331" mass="39556">MVNSTDREFSYLNKKIRNYLDNEEAMLTILGKPLQSNEILYDVVKDIICNRNGSVLYIWGNSNVDKDLIYYINKNSKYYAYTREDIVDKKLVFMNCRYLYNINKNYDLIIIDDISSYSKLSKETFKSVYDKLKRYSKKIILYSSINYNEHANTINMLNLEDINMLTEPRVMTTRIDLRYDIPYFLYEYILWFKNNNKNVITYVPYLKDIDTIYDYYRKRIDLKGVKLLKSTDEKLNNNVFKFKDKSIFLITNKIGEVLETPNVDGIIVLSADDKSIDYKKILFMCSKVCKRDNEFSEVILVCHEETENIEKAREVTRSFNKRLWEEGYLSY</sequence>
<proteinExistence type="predicted"/>
<name>A0ABS7KZ16_CLOSR</name>
<protein>
    <recommendedName>
        <fullName evidence="3">Comf operon protein A, DNA transporter ATPase</fullName>
    </recommendedName>
</protein>
<dbReference type="RefSeq" id="WP_221861113.1">
    <property type="nucleotide sequence ID" value="NZ_JAIKTU010000007.1"/>
</dbReference>
<dbReference type="SUPFAM" id="SSF52540">
    <property type="entry name" value="P-loop containing nucleoside triphosphate hydrolases"/>
    <property type="match status" value="1"/>
</dbReference>
<dbReference type="Proteomes" id="UP001299068">
    <property type="component" value="Unassembled WGS sequence"/>
</dbReference>
<evidence type="ECO:0008006" key="3">
    <source>
        <dbReference type="Google" id="ProtNLM"/>
    </source>
</evidence>
<evidence type="ECO:0000313" key="1">
    <source>
        <dbReference type="EMBL" id="MBY0755762.1"/>
    </source>
</evidence>
<reference evidence="1 2" key="1">
    <citation type="journal article" date="2021" name="Cell Host Microbe">
        <title>in vivo commensal control of Clostridioides difficile virulence.</title>
        <authorList>
            <person name="Girinathan B.P."/>
            <person name="Dibenedetto N."/>
            <person name="Worley J.N."/>
            <person name="Peltier J."/>
            <person name="Arrieta-Ortiz M.L."/>
            <person name="Rupa Christinal Immanuel S."/>
            <person name="Lavin R."/>
            <person name="Delaney M.L."/>
            <person name="Cummins C."/>
            <person name="Hoffmann M."/>
            <person name="Luo Y."/>
            <person name="Gonzalez-Escalona N."/>
            <person name="Allard M."/>
            <person name="Onderdonk A.B."/>
            <person name="Gerber G.K."/>
            <person name="Sonenshein A.L."/>
            <person name="Baliga N."/>
            <person name="Dupuy B."/>
            <person name="Bry L."/>
        </authorList>
    </citation>
    <scope>NUCLEOTIDE SEQUENCE [LARGE SCALE GENOMIC DNA]</scope>
    <source>
        <strain evidence="1 2">DSM 599</strain>
    </source>
</reference>
<keyword evidence="2" id="KW-1185">Reference proteome</keyword>
<dbReference type="EMBL" id="JAIKTU010000007">
    <property type="protein sequence ID" value="MBY0755762.1"/>
    <property type="molecule type" value="Genomic_DNA"/>
</dbReference>
<evidence type="ECO:0000313" key="2">
    <source>
        <dbReference type="Proteomes" id="UP001299068"/>
    </source>
</evidence>
<comment type="caution">
    <text evidence="1">The sequence shown here is derived from an EMBL/GenBank/DDBJ whole genome shotgun (WGS) entry which is preliminary data.</text>
</comment>
<accession>A0ABS7KZ16</accession>
<dbReference type="InterPro" id="IPR027417">
    <property type="entry name" value="P-loop_NTPase"/>
</dbReference>